<gene>
    <name evidence="7 11" type="primary">uvrC</name>
    <name evidence="11" type="ORF">ABSH63_05645</name>
</gene>
<evidence type="ECO:0000256" key="4">
    <source>
        <dbReference type="ARBA" id="ARBA00022881"/>
    </source>
</evidence>
<dbReference type="InterPro" id="IPR001943">
    <property type="entry name" value="UVR_dom"/>
</dbReference>
<dbReference type="Gene3D" id="4.10.860.10">
    <property type="entry name" value="UVR domain"/>
    <property type="match status" value="1"/>
</dbReference>
<dbReference type="Gene3D" id="3.30.420.340">
    <property type="entry name" value="UvrC, RNAse H endonuclease domain"/>
    <property type="match status" value="1"/>
</dbReference>
<dbReference type="Gene3D" id="3.40.1440.10">
    <property type="entry name" value="GIY-YIG endonuclease"/>
    <property type="match status" value="1"/>
</dbReference>
<dbReference type="PANTHER" id="PTHR30562:SF1">
    <property type="entry name" value="UVRABC SYSTEM PROTEIN C"/>
    <property type="match status" value="1"/>
</dbReference>
<proteinExistence type="inferred from homology"/>
<keyword evidence="1 7" id="KW-0963">Cytoplasm</keyword>
<evidence type="ECO:0000259" key="8">
    <source>
        <dbReference type="PROSITE" id="PS50151"/>
    </source>
</evidence>
<feature type="domain" description="UVR" evidence="8">
    <location>
        <begin position="206"/>
        <end position="241"/>
    </location>
</feature>
<evidence type="ECO:0000256" key="3">
    <source>
        <dbReference type="ARBA" id="ARBA00022769"/>
    </source>
</evidence>
<dbReference type="SUPFAM" id="SSF47781">
    <property type="entry name" value="RuvA domain 2-like"/>
    <property type="match status" value="1"/>
</dbReference>
<name>A0ABV2A9N7_9GAMM</name>
<evidence type="ECO:0000256" key="7">
    <source>
        <dbReference type="HAMAP-Rule" id="MF_00203"/>
    </source>
</evidence>
<dbReference type="PANTHER" id="PTHR30562">
    <property type="entry name" value="UVRC/OXIDOREDUCTASE"/>
    <property type="match status" value="1"/>
</dbReference>
<keyword evidence="12" id="KW-1185">Reference proteome</keyword>
<evidence type="ECO:0000256" key="6">
    <source>
        <dbReference type="ARBA" id="ARBA00023236"/>
    </source>
</evidence>
<dbReference type="Proteomes" id="UP001465331">
    <property type="component" value="Unassembled WGS sequence"/>
</dbReference>
<feature type="domain" description="GIY-YIG" evidence="9">
    <location>
        <begin position="19"/>
        <end position="97"/>
    </location>
</feature>
<dbReference type="Pfam" id="PF14520">
    <property type="entry name" value="HHH_5"/>
    <property type="match status" value="1"/>
</dbReference>
<keyword evidence="2 7" id="KW-0227">DNA damage</keyword>
<comment type="subunit">
    <text evidence="7">Interacts with UvrB in an incision complex.</text>
</comment>
<comment type="subcellular location">
    <subcellularLocation>
        <location evidence="7">Cytoplasm</location>
    </subcellularLocation>
</comment>
<accession>A0ABV2A9N7</accession>
<dbReference type="Gene3D" id="1.10.150.20">
    <property type="entry name" value="5' to 3' exonuclease, C-terminal subdomain"/>
    <property type="match status" value="1"/>
</dbReference>
<comment type="caution">
    <text evidence="11">The sequence shown here is derived from an EMBL/GenBank/DDBJ whole genome shotgun (WGS) entry which is preliminary data.</text>
</comment>
<evidence type="ECO:0000259" key="10">
    <source>
        <dbReference type="PROSITE" id="PS50165"/>
    </source>
</evidence>
<dbReference type="Pfam" id="PF22920">
    <property type="entry name" value="UvrC_RNaseH"/>
    <property type="match status" value="1"/>
</dbReference>
<dbReference type="PROSITE" id="PS50164">
    <property type="entry name" value="GIY_YIG"/>
    <property type="match status" value="1"/>
</dbReference>
<comment type="similarity">
    <text evidence="7">Belongs to the UvrC family.</text>
</comment>
<feature type="domain" description="UvrC family homology region profile" evidence="10">
    <location>
        <begin position="256"/>
        <end position="489"/>
    </location>
</feature>
<dbReference type="SUPFAM" id="SSF46600">
    <property type="entry name" value="C-terminal UvrC-binding domain of UvrB"/>
    <property type="match status" value="1"/>
</dbReference>
<dbReference type="InterPro" id="IPR036876">
    <property type="entry name" value="UVR_dom_sf"/>
</dbReference>
<dbReference type="HAMAP" id="MF_00203">
    <property type="entry name" value="UvrC"/>
    <property type="match status" value="1"/>
</dbReference>
<dbReference type="PROSITE" id="PS50151">
    <property type="entry name" value="UVR"/>
    <property type="match status" value="1"/>
</dbReference>
<dbReference type="SMART" id="SM00278">
    <property type="entry name" value="HhH1"/>
    <property type="match status" value="2"/>
</dbReference>
<dbReference type="InterPro" id="IPR003583">
    <property type="entry name" value="Hlx-hairpin-Hlx_DNA-bd_motif"/>
</dbReference>
<dbReference type="PROSITE" id="PS50165">
    <property type="entry name" value="UVRC"/>
    <property type="match status" value="1"/>
</dbReference>
<dbReference type="Pfam" id="PF02151">
    <property type="entry name" value="UVR"/>
    <property type="match status" value="1"/>
</dbReference>
<keyword evidence="4 7" id="KW-0267">Excision nuclease</keyword>
<dbReference type="InterPro" id="IPR010994">
    <property type="entry name" value="RuvA_2-like"/>
</dbReference>
<dbReference type="InterPro" id="IPR000305">
    <property type="entry name" value="GIY-YIG_endonuc"/>
</dbReference>
<dbReference type="Pfam" id="PF08459">
    <property type="entry name" value="UvrC_RNaseH_dom"/>
    <property type="match status" value="1"/>
</dbReference>
<evidence type="ECO:0000313" key="11">
    <source>
        <dbReference type="EMBL" id="MES0873491.1"/>
    </source>
</evidence>
<evidence type="ECO:0000256" key="5">
    <source>
        <dbReference type="ARBA" id="ARBA00023204"/>
    </source>
</evidence>
<dbReference type="NCBIfam" id="TIGR00194">
    <property type="entry name" value="uvrC"/>
    <property type="match status" value="1"/>
</dbReference>
<organism evidence="11 12">
    <name type="scientific">Sinimarinibacterium thermocellulolyticum</name>
    <dbReference type="NCBI Taxonomy" id="3170016"/>
    <lineage>
        <taxon>Bacteria</taxon>
        <taxon>Pseudomonadati</taxon>
        <taxon>Pseudomonadota</taxon>
        <taxon>Gammaproteobacteria</taxon>
        <taxon>Nevskiales</taxon>
        <taxon>Nevskiaceae</taxon>
        <taxon>Sinimarinibacterium</taxon>
    </lineage>
</organism>
<dbReference type="EMBL" id="JBEPIJ010000004">
    <property type="protein sequence ID" value="MES0873491.1"/>
    <property type="molecule type" value="Genomic_DNA"/>
</dbReference>
<dbReference type="CDD" id="cd10434">
    <property type="entry name" value="GIY-YIG_UvrC_Cho"/>
    <property type="match status" value="1"/>
</dbReference>
<protein>
    <recommendedName>
        <fullName evidence="7">UvrABC system protein C</fullName>
        <shortName evidence="7">Protein UvrC</shortName>
    </recommendedName>
    <alternativeName>
        <fullName evidence="7">Excinuclease ABC subunit C</fullName>
    </alternativeName>
</protein>
<dbReference type="InterPro" id="IPR004791">
    <property type="entry name" value="UvrC"/>
</dbReference>
<keyword evidence="3 7" id="KW-0228">DNA excision</keyword>
<dbReference type="InterPro" id="IPR047296">
    <property type="entry name" value="GIY-YIG_UvrC_Cho"/>
</dbReference>
<dbReference type="RefSeq" id="WP_352888219.1">
    <property type="nucleotide sequence ID" value="NZ_JBEPIJ010000004.1"/>
</dbReference>
<evidence type="ECO:0000256" key="1">
    <source>
        <dbReference type="ARBA" id="ARBA00022490"/>
    </source>
</evidence>
<keyword evidence="5 7" id="KW-0234">DNA repair</keyword>
<dbReference type="SMART" id="SM00465">
    <property type="entry name" value="GIYc"/>
    <property type="match status" value="1"/>
</dbReference>
<sequence>MGSTDTPFDHTAFLSQLSSLPGVYRMYGAGDELLYVGKARNLRKRVGSYFLRASGNPRIESMVAQIRRIEVTLTHTEDEALLLEANLIKELKPRYNVYYRDDKSYPYVRFSAHEFPRISYYRGARSGHDRYFGPFPSASAVRETLQSLQKLFRLRPCRDSFFAHRDRPCLQYQIKRCSAPCVGLISADDYAHDVRNAMRLLEGKGDELALELQQQMERAADALEFELAARLRDQIAALKRIRQSQTMTGGARNLDVIAVALHPASSCVTVVSVRDGVNLGHRSHFPQHPLHAEAEDLLESFISQHYLQQPPPAELLVSHALADPALIEHALSQRAQRRIRISRPSRGPRQRLLEMAQQTADQALSAHLLEAATMDERLLELARVLDLERAPQRLECFDISHTQGERAVASCVVFGPQGPLKSGYRKFNIEDIEPGDDYAAIRQAVGRRFARMRGQGAAMASADGPAAQTPDVLFIDGGTGQLNAALEALEELDITDLRVVAIAKGPSRKPGLEELILPERDGALRLPPDSPALHLIQRIRDEAHRFALTGHRGRRDKARLKSGLDEIDGLGPVRRRALLRHFGGLAQLRRASVEELAQVDGVSRTLAERIYAHFH</sequence>
<dbReference type="Pfam" id="PF01541">
    <property type="entry name" value="GIY-YIG"/>
    <property type="match status" value="1"/>
</dbReference>
<comment type="function">
    <text evidence="7">The UvrABC repair system catalyzes the recognition and processing of DNA lesions. UvrC both incises the 5' and 3' sides of the lesion. The N-terminal half is responsible for the 3' incision and the C-terminal half is responsible for the 5' incision.</text>
</comment>
<dbReference type="InterPro" id="IPR001162">
    <property type="entry name" value="UvrC_RNase_H_dom"/>
</dbReference>
<evidence type="ECO:0000259" key="9">
    <source>
        <dbReference type="PROSITE" id="PS50164"/>
    </source>
</evidence>
<dbReference type="NCBIfam" id="NF001824">
    <property type="entry name" value="PRK00558.1-5"/>
    <property type="match status" value="1"/>
</dbReference>
<reference evidence="11 12" key="1">
    <citation type="submission" date="2024-06" db="EMBL/GenBank/DDBJ databases">
        <authorList>
            <person name="Li Z."/>
            <person name="Jiang Y."/>
        </authorList>
    </citation>
    <scope>NUCLEOTIDE SEQUENCE [LARGE SCALE GENOMIC DNA]</scope>
    <source>
        <strain evidence="11 12">HSW-8</strain>
    </source>
</reference>
<dbReference type="SUPFAM" id="SSF82771">
    <property type="entry name" value="GIY-YIG endonuclease"/>
    <property type="match status" value="1"/>
</dbReference>
<dbReference type="InterPro" id="IPR038476">
    <property type="entry name" value="UvrC_RNase_H_dom_sf"/>
</dbReference>
<keyword evidence="6 7" id="KW-0742">SOS response</keyword>
<evidence type="ECO:0000256" key="2">
    <source>
        <dbReference type="ARBA" id="ARBA00022763"/>
    </source>
</evidence>
<dbReference type="InterPro" id="IPR035901">
    <property type="entry name" value="GIY-YIG_endonuc_sf"/>
</dbReference>
<evidence type="ECO:0000313" key="12">
    <source>
        <dbReference type="Proteomes" id="UP001465331"/>
    </source>
</evidence>
<dbReference type="InterPro" id="IPR050066">
    <property type="entry name" value="UvrABC_protein_C"/>
</dbReference>